<comment type="caution">
    <text evidence="5">The sequence shown here is derived from an EMBL/GenBank/DDBJ whole genome shotgun (WGS) entry which is preliminary data.</text>
</comment>
<evidence type="ECO:0000256" key="3">
    <source>
        <dbReference type="ARBA" id="ARBA00023128"/>
    </source>
</evidence>
<gene>
    <name evidence="5" type="ORF">J437_LFUL004614</name>
</gene>
<accession>A0A8K0JZI6</accession>
<sequence length="546" mass="64219">MKKKKVASKIMELINMNLHKNLSFIRNNIVFARKFLRNFCQSRSGGAVTYPEIEDTSYLPTKQRERKKWHEKIKSLSTVEEKLIEVNMPSYYGFRCVDLSEGVIPYDSLNFTQSITRTYFIEEADVQEENPAGVSTKKTSQVFDKLKPLVIDSLIFHHESRIASEDDQEPVSSLVKNLNTLIMAHLAKDAPHLMEAEVDYHPRLEAYWVAGGMEPTYMTRKAKKNFAFMKEYADLPEDRHIQYVGNPILQLRHAEPLPPRSEFDTSKNVDQDIPFFKYDPRVLGLSLNRRHGINIPGFWPGDPCEHSLISYHLCNHLRDRPKVYGSEEHAEALHCQAILASYGWLLPLACYQGFSPFNDVTYPLLTQTVLTDGQFWSFYSYQMNSNKMNSVDDTHKPRHNMCWGTRSLKLFEGVEDGKVIGMYRVLELLLNMYLNKPCKRDVEMKPYLGEQQHVADIDDEERRVWLESRFKHLYSLRPRHRPMPEVYHWEKIYKIDHKTRLLEPKRRPFELGVNPFKKRLDEHHPAYIPKAKRTNKKEKWEKTYYP</sequence>
<dbReference type="Pfam" id="PF07147">
    <property type="entry name" value="PDCD9"/>
    <property type="match status" value="1"/>
</dbReference>
<organism evidence="5 6">
    <name type="scientific">Ladona fulva</name>
    <name type="common">Scarce chaser dragonfly</name>
    <name type="synonym">Libellula fulva</name>
    <dbReference type="NCBI Taxonomy" id="123851"/>
    <lineage>
        <taxon>Eukaryota</taxon>
        <taxon>Metazoa</taxon>
        <taxon>Ecdysozoa</taxon>
        <taxon>Arthropoda</taxon>
        <taxon>Hexapoda</taxon>
        <taxon>Insecta</taxon>
        <taxon>Pterygota</taxon>
        <taxon>Palaeoptera</taxon>
        <taxon>Odonata</taxon>
        <taxon>Epiprocta</taxon>
        <taxon>Anisoptera</taxon>
        <taxon>Libelluloidea</taxon>
        <taxon>Libellulidae</taxon>
        <taxon>Ladona</taxon>
    </lineage>
</organism>
<dbReference type="OrthoDB" id="6041973at2759"/>
<keyword evidence="6" id="KW-1185">Reference proteome</keyword>
<evidence type="ECO:0000256" key="2">
    <source>
        <dbReference type="ARBA" id="ARBA00022980"/>
    </source>
</evidence>
<keyword evidence="2" id="KW-0689">Ribosomal protein</keyword>
<dbReference type="EMBL" id="KZ308236">
    <property type="protein sequence ID" value="KAG8225414.1"/>
    <property type="molecule type" value="Genomic_DNA"/>
</dbReference>
<dbReference type="Proteomes" id="UP000792457">
    <property type="component" value="Unassembled WGS sequence"/>
</dbReference>
<evidence type="ECO:0000256" key="4">
    <source>
        <dbReference type="ARBA" id="ARBA00023274"/>
    </source>
</evidence>
<name>A0A8K0JZI6_LADFU</name>
<dbReference type="PANTHER" id="PTHR13014:SF3">
    <property type="entry name" value="LARGE RIBOSOMAL SUBUNIT PROTEIN ML65"/>
    <property type="match status" value="1"/>
</dbReference>
<protein>
    <recommendedName>
        <fullName evidence="7">28S ribosomal protein S30, mitochondrial</fullName>
    </recommendedName>
</protein>
<keyword evidence="3" id="KW-0496">Mitochondrion</keyword>
<dbReference type="GO" id="GO:0005762">
    <property type="term" value="C:mitochondrial large ribosomal subunit"/>
    <property type="evidence" value="ECO:0007669"/>
    <property type="project" value="TreeGrafter"/>
</dbReference>
<evidence type="ECO:0000313" key="6">
    <source>
        <dbReference type="Proteomes" id="UP000792457"/>
    </source>
</evidence>
<dbReference type="InterPro" id="IPR010793">
    <property type="entry name" value="Ribosomal_mL37/mL65"/>
</dbReference>
<keyword evidence="4" id="KW-0687">Ribonucleoprotein</keyword>
<comment type="subcellular location">
    <subcellularLocation>
        <location evidence="1">Mitochondrion</location>
    </subcellularLocation>
</comment>
<dbReference type="PANTHER" id="PTHR13014">
    <property type="entry name" value="MITOCHONDRIAL 28S RIBOSOMAL PROTEIN S30/P52 PRO-APOTOTIC PROTEIN"/>
    <property type="match status" value="1"/>
</dbReference>
<evidence type="ECO:0000313" key="5">
    <source>
        <dbReference type="EMBL" id="KAG8225414.1"/>
    </source>
</evidence>
<reference evidence="5" key="2">
    <citation type="submission" date="2017-10" db="EMBL/GenBank/DDBJ databases">
        <title>Ladona fulva Genome sequencing and assembly.</title>
        <authorList>
            <person name="Murali S."/>
            <person name="Richards S."/>
            <person name="Bandaranaike D."/>
            <person name="Bellair M."/>
            <person name="Blankenburg K."/>
            <person name="Chao H."/>
            <person name="Dinh H."/>
            <person name="Doddapaneni H."/>
            <person name="Dugan-Rocha S."/>
            <person name="Elkadiri S."/>
            <person name="Gnanaolivu R."/>
            <person name="Hernandez B."/>
            <person name="Skinner E."/>
            <person name="Javaid M."/>
            <person name="Lee S."/>
            <person name="Li M."/>
            <person name="Ming W."/>
            <person name="Munidasa M."/>
            <person name="Muniz J."/>
            <person name="Nguyen L."/>
            <person name="Hughes D."/>
            <person name="Osuji N."/>
            <person name="Pu L.-L."/>
            <person name="Puazo M."/>
            <person name="Qu C."/>
            <person name="Quiroz J."/>
            <person name="Raj R."/>
            <person name="Weissenberger G."/>
            <person name="Xin Y."/>
            <person name="Zou X."/>
            <person name="Han Y."/>
            <person name="Worley K."/>
            <person name="Muzny D."/>
            <person name="Gibbs R."/>
        </authorList>
    </citation>
    <scope>NUCLEOTIDE SEQUENCE</scope>
    <source>
        <strain evidence="5">Sampled in the wild</strain>
    </source>
</reference>
<reference evidence="5" key="1">
    <citation type="submission" date="2013-04" db="EMBL/GenBank/DDBJ databases">
        <authorList>
            <person name="Qu J."/>
            <person name="Murali S.C."/>
            <person name="Bandaranaike D."/>
            <person name="Bellair M."/>
            <person name="Blankenburg K."/>
            <person name="Chao H."/>
            <person name="Dinh H."/>
            <person name="Doddapaneni H."/>
            <person name="Downs B."/>
            <person name="Dugan-Rocha S."/>
            <person name="Elkadiri S."/>
            <person name="Gnanaolivu R.D."/>
            <person name="Hernandez B."/>
            <person name="Javaid M."/>
            <person name="Jayaseelan J.C."/>
            <person name="Lee S."/>
            <person name="Li M."/>
            <person name="Ming W."/>
            <person name="Munidasa M."/>
            <person name="Muniz J."/>
            <person name="Nguyen L."/>
            <person name="Ongeri F."/>
            <person name="Osuji N."/>
            <person name="Pu L.-L."/>
            <person name="Puazo M."/>
            <person name="Qu C."/>
            <person name="Quiroz J."/>
            <person name="Raj R."/>
            <person name="Weissenberger G."/>
            <person name="Xin Y."/>
            <person name="Zou X."/>
            <person name="Han Y."/>
            <person name="Richards S."/>
            <person name="Worley K."/>
            <person name="Muzny D."/>
            <person name="Gibbs R."/>
        </authorList>
    </citation>
    <scope>NUCLEOTIDE SEQUENCE</scope>
    <source>
        <strain evidence="5">Sampled in the wild</strain>
    </source>
</reference>
<proteinExistence type="predicted"/>
<dbReference type="GO" id="GO:0003735">
    <property type="term" value="F:structural constituent of ribosome"/>
    <property type="evidence" value="ECO:0007669"/>
    <property type="project" value="InterPro"/>
</dbReference>
<evidence type="ECO:0000256" key="1">
    <source>
        <dbReference type="ARBA" id="ARBA00004173"/>
    </source>
</evidence>
<evidence type="ECO:0008006" key="7">
    <source>
        <dbReference type="Google" id="ProtNLM"/>
    </source>
</evidence>
<dbReference type="GO" id="GO:0006412">
    <property type="term" value="P:translation"/>
    <property type="evidence" value="ECO:0007669"/>
    <property type="project" value="InterPro"/>
</dbReference>
<dbReference type="InterPro" id="IPR039982">
    <property type="entry name" value="Ribosomal_mL65"/>
</dbReference>
<dbReference type="AlphaFoldDB" id="A0A8K0JZI6"/>